<dbReference type="Proteomes" id="UP000828251">
    <property type="component" value="Unassembled WGS sequence"/>
</dbReference>
<evidence type="ECO:0000313" key="2">
    <source>
        <dbReference type="Proteomes" id="UP000828251"/>
    </source>
</evidence>
<accession>A0A9D3UBQ0</accession>
<proteinExistence type="predicted"/>
<name>A0A9D3UBQ0_9ROSI</name>
<dbReference type="EMBL" id="JAIQCV010000013">
    <property type="protein sequence ID" value="KAH1033673.1"/>
    <property type="molecule type" value="Genomic_DNA"/>
</dbReference>
<organism evidence="1 2">
    <name type="scientific">Gossypium stocksii</name>
    <dbReference type="NCBI Taxonomy" id="47602"/>
    <lineage>
        <taxon>Eukaryota</taxon>
        <taxon>Viridiplantae</taxon>
        <taxon>Streptophyta</taxon>
        <taxon>Embryophyta</taxon>
        <taxon>Tracheophyta</taxon>
        <taxon>Spermatophyta</taxon>
        <taxon>Magnoliopsida</taxon>
        <taxon>eudicotyledons</taxon>
        <taxon>Gunneridae</taxon>
        <taxon>Pentapetalae</taxon>
        <taxon>rosids</taxon>
        <taxon>malvids</taxon>
        <taxon>Malvales</taxon>
        <taxon>Malvaceae</taxon>
        <taxon>Malvoideae</taxon>
        <taxon>Gossypium</taxon>
    </lineage>
</organism>
<comment type="caution">
    <text evidence="1">The sequence shown here is derived from an EMBL/GenBank/DDBJ whole genome shotgun (WGS) entry which is preliminary data.</text>
</comment>
<keyword evidence="2" id="KW-1185">Reference proteome</keyword>
<feature type="non-terminal residue" evidence="1">
    <location>
        <position position="1"/>
    </location>
</feature>
<reference evidence="1 2" key="1">
    <citation type="journal article" date="2021" name="Plant Biotechnol. J.">
        <title>Multi-omics assisted identification of the key and species-specific regulatory components of drought-tolerant mechanisms in Gossypium stocksii.</title>
        <authorList>
            <person name="Yu D."/>
            <person name="Ke L."/>
            <person name="Zhang D."/>
            <person name="Wu Y."/>
            <person name="Sun Y."/>
            <person name="Mei J."/>
            <person name="Sun J."/>
            <person name="Sun Y."/>
        </authorList>
    </citation>
    <scope>NUCLEOTIDE SEQUENCE [LARGE SCALE GENOMIC DNA]</scope>
    <source>
        <strain evidence="2">cv. E1</strain>
        <tissue evidence="1">Leaf</tissue>
    </source>
</reference>
<gene>
    <name evidence="1" type="ORF">J1N35_045847</name>
</gene>
<sequence>AGVQVGSETHQCVCEEVETRDGHIPSSMRGVYHHYGGHVRFRIIFTEVGSIWAGYERHSRCHGMIRLKYKEYDTLKRTSFRLSEVI</sequence>
<dbReference type="OrthoDB" id="10307922at2759"/>
<dbReference type="AlphaFoldDB" id="A0A9D3UBQ0"/>
<protein>
    <submittedName>
        <fullName evidence="1">Uncharacterized protein</fullName>
    </submittedName>
</protein>
<evidence type="ECO:0000313" key="1">
    <source>
        <dbReference type="EMBL" id="KAH1033673.1"/>
    </source>
</evidence>